<sequence>MNTNCRGLIKLFKERYWTVLDTGAACSVISSALMNEIDLEIDDKDTQTVVTADGSRHNTIGSISNLPIKIANYAFPCDTLVLELSKPLIILGTDWFSRYNAVIDLKSKELVLEKPKVDVVMKLYTSKPNKRVYD</sequence>
<dbReference type="InterPro" id="IPR021109">
    <property type="entry name" value="Peptidase_aspartic_dom_sf"/>
</dbReference>
<dbReference type="AlphaFoldDB" id="A0A1R1YAI0"/>
<dbReference type="PANTHER" id="PTHR12917">
    <property type="entry name" value="ASPARTYL PROTEASE DDI-RELATED"/>
    <property type="match status" value="1"/>
</dbReference>
<evidence type="ECO:0000256" key="2">
    <source>
        <dbReference type="ARBA" id="ARBA00022670"/>
    </source>
</evidence>
<organism evidence="5 6">
    <name type="scientific">Smittium culicis</name>
    <dbReference type="NCBI Taxonomy" id="133412"/>
    <lineage>
        <taxon>Eukaryota</taxon>
        <taxon>Fungi</taxon>
        <taxon>Fungi incertae sedis</taxon>
        <taxon>Zoopagomycota</taxon>
        <taxon>Kickxellomycotina</taxon>
        <taxon>Harpellomycetes</taxon>
        <taxon>Harpellales</taxon>
        <taxon>Legeriomycetaceae</taxon>
        <taxon>Smittium</taxon>
    </lineage>
</organism>
<evidence type="ECO:0000313" key="6">
    <source>
        <dbReference type="Proteomes" id="UP000187283"/>
    </source>
</evidence>
<comment type="caution">
    <text evidence="5">The sequence shown here is derived from an EMBL/GenBank/DDBJ whole genome shotgun (WGS) entry which is preliminary data.</text>
</comment>
<dbReference type="Proteomes" id="UP000187283">
    <property type="component" value="Unassembled WGS sequence"/>
</dbReference>
<dbReference type="PANTHER" id="PTHR12917:SF1">
    <property type="entry name" value="AT13091P"/>
    <property type="match status" value="1"/>
</dbReference>
<keyword evidence="6" id="KW-1185">Reference proteome</keyword>
<gene>
    <name evidence="5" type="ORF">AYI70_g2111</name>
</gene>
<evidence type="ECO:0000256" key="1">
    <source>
        <dbReference type="ARBA" id="ARBA00009136"/>
    </source>
</evidence>
<accession>A0A1R1YAI0</accession>
<dbReference type="Gene3D" id="2.40.70.10">
    <property type="entry name" value="Acid Proteases"/>
    <property type="match status" value="1"/>
</dbReference>
<comment type="similarity">
    <text evidence="1">Belongs to the DDI1 family.</text>
</comment>
<dbReference type="GO" id="GO:0004190">
    <property type="term" value="F:aspartic-type endopeptidase activity"/>
    <property type="evidence" value="ECO:0007669"/>
    <property type="project" value="UniProtKB-KW"/>
</dbReference>
<keyword evidence="3" id="KW-0064">Aspartyl protease</keyword>
<dbReference type="SUPFAM" id="SSF50630">
    <property type="entry name" value="Acid proteases"/>
    <property type="match status" value="1"/>
</dbReference>
<proteinExistence type="inferred from homology"/>
<evidence type="ECO:0000256" key="4">
    <source>
        <dbReference type="ARBA" id="ARBA00022801"/>
    </source>
</evidence>
<dbReference type="Pfam" id="PF08284">
    <property type="entry name" value="RVP_2"/>
    <property type="match status" value="1"/>
</dbReference>
<dbReference type="GO" id="GO:0006508">
    <property type="term" value="P:proteolysis"/>
    <property type="evidence" value="ECO:0007669"/>
    <property type="project" value="UniProtKB-KW"/>
</dbReference>
<evidence type="ECO:0000256" key="3">
    <source>
        <dbReference type="ARBA" id="ARBA00022750"/>
    </source>
</evidence>
<evidence type="ECO:0000313" key="5">
    <source>
        <dbReference type="EMBL" id="OMJ23666.1"/>
    </source>
</evidence>
<evidence type="ECO:0008006" key="7">
    <source>
        <dbReference type="Google" id="ProtNLM"/>
    </source>
</evidence>
<dbReference type="EMBL" id="LSSN01000495">
    <property type="protein sequence ID" value="OMJ23666.1"/>
    <property type="molecule type" value="Genomic_DNA"/>
</dbReference>
<reference evidence="5 6" key="1">
    <citation type="submission" date="2017-01" db="EMBL/GenBank/DDBJ databases">
        <authorList>
            <person name="Mah S.A."/>
            <person name="Swanson W.J."/>
            <person name="Moy G.W."/>
            <person name="Vacquier V.D."/>
        </authorList>
    </citation>
    <scope>NUCLEOTIDE SEQUENCE [LARGE SCALE GENOMIC DNA]</scope>
    <source>
        <strain evidence="5 6">GSMNP</strain>
    </source>
</reference>
<dbReference type="STRING" id="133412.A0A1R1YAI0"/>
<name>A0A1R1YAI0_9FUNG</name>
<keyword evidence="2" id="KW-0645">Protease</keyword>
<protein>
    <recommendedName>
        <fullName evidence="7">DNA damage-inducible protein 1</fullName>
    </recommendedName>
</protein>
<dbReference type="OrthoDB" id="2425384at2759"/>
<keyword evidence="4" id="KW-0378">Hydrolase</keyword>